<feature type="domain" description="HTH gntR-type" evidence="5">
    <location>
        <begin position="6"/>
        <end position="74"/>
    </location>
</feature>
<dbReference type="InterPro" id="IPR036390">
    <property type="entry name" value="WH_DNA-bd_sf"/>
</dbReference>
<dbReference type="CDD" id="cd07377">
    <property type="entry name" value="WHTH_GntR"/>
    <property type="match status" value="1"/>
</dbReference>
<dbReference type="AlphaFoldDB" id="A0A9X3SJG6"/>
<dbReference type="PROSITE" id="PS50949">
    <property type="entry name" value="HTH_GNTR"/>
    <property type="match status" value="1"/>
</dbReference>
<dbReference type="RefSeq" id="WP_270029747.1">
    <property type="nucleotide sequence ID" value="NZ_JAPDDP010000105.1"/>
</dbReference>
<evidence type="ECO:0000313" key="6">
    <source>
        <dbReference type="EMBL" id="MDA0185252.1"/>
    </source>
</evidence>
<keyword evidence="1" id="KW-0663">Pyridoxal phosphate</keyword>
<keyword evidence="2" id="KW-0805">Transcription regulation</keyword>
<accession>A0A9X3SJG6</accession>
<dbReference type="InterPro" id="IPR000524">
    <property type="entry name" value="Tscrpt_reg_HTH_GntR"/>
</dbReference>
<evidence type="ECO:0000256" key="1">
    <source>
        <dbReference type="ARBA" id="ARBA00022898"/>
    </source>
</evidence>
<evidence type="ECO:0000256" key="3">
    <source>
        <dbReference type="ARBA" id="ARBA00023125"/>
    </source>
</evidence>
<name>A0A9X3SJG6_9ACTN</name>
<dbReference type="PANTHER" id="PTHR46577">
    <property type="entry name" value="HTH-TYPE TRANSCRIPTIONAL REGULATORY PROTEIN GABR"/>
    <property type="match status" value="1"/>
</dbReference>
<dbReference type="EMBL" id="JAPDDP010000105">
    <property type="protein sequence ID" value="MDA0185252.1"/>
    <property type="molecule type" value="Genomic_DNA"/>
</dbReference>
<dbReference type="Pfam" id="PF00392">
    <property type="entry name" value="GntR"/>
    <property type="match status" value="1"/>
</dbReference>
<protein>
    <submittedName>
        <fullName evidence="6">GntR family transcriptional regulator</fullName>
    </submittedName>
</protein>
<dbReference type="InterPro" id="IPR036388">
    <property type="entry name" value="WH-like_DNA-bd_sf"/>
</dbReference>
<gene>
    <name evidence="6" type="ORF">OJ997_33415</name>
</gene>
<evidence type="ECO:0000256" key="2">
    <source>
        <dbReference type="ARBA" id="ARBA00023015"/>
    </source>
</evidence>
<dbReference type="GO" id="GO:0003700">
    <property type="term" value="F:DNA-binding transcription factor activity"/>
    <property type="evidence" value="ECO:0007669"/>
    <property type="project" value="InterPro"/>
</dbReference>
<keyword evidence="4" id="KW-0804">Transcription</keyword>
<dbReference type="InterPro" id="IPR051446">
    <property type="entry name" value="HTH_trans_reg/aminotransferase"/>
</dbReference>
<proteinExistence type="predicted"/>
<dbReference type="Proteomes" id="UP001147653">
    <property type="component" value="Unassembled WGS sequence"/>
</dbReference>
<keyword evidence="7" id="KW-1185">Reference proteome</keyword>
<reference evidence="6" key="1">
    <citation type="submission" date="2022-10" db="EMBL/GenBank/DDBJ databases">
        <title>The WGS of Solirubrobacter phytolaccae KCTC 29190.</title>
        <authorList>
            <person name="Jiang Z."/>
        </authorList>
    </citation>
    <scope>NUCLEOTIDE SEQUENCE</scope>
    <source>
        <strain evidence="6">KCTC 29190</strain>
    </source>
</reference>
<feature type="non-terminal residue" evidence="6">
    <location>
        <position position="130"/>
    </location>
</feature>
<evidence type="ECO:0000256" key="4">
    <source>
        <dbReference type="ARBA" id="ARBA00023163"/>
    </source>
</evidence>
<evidence type="ECO:0000313" key="7">
    <source>
        <dbReference type="Proteomes" id="UP001147653"/>
    </source>
</evidence>
<dbReference type="Gene3D" id="1.10.10.10">
    <property type="entry name" value="Winged helix-like DNA-binding domain superfamily/Winged helix DNA-binding domain"/>
    <property type="match status" value="1"/>
</dbReference>
<comment type="caution">
    <text evidence="6">The sequence shown here is derived from an EMBL/GenBank/DDBJ whole genome shotgun (WGS) entry which is preliminary data.</text>
</comment>
<sequence>MNGIGGRTAEEIAGSVRDLVSVGELASGAMLPPIRALAADLGVNRNTVAAAYRHLVAAGVAETHGRGGTAIAGLPQLAREGAASEAGAVDLASGNPDPRLLPELRLPGPVAGGEDAVATCILRDVTERSR</sequence>
<dbReference type="PANTHER" id="PTHR46577:SF1">
    <property type="entry name" value="HTH-TYPE TRANSCRIPTIONAL REGULATORY PROTEIN GABR"/>
    <property type="match status" value="1"/>
</dbReference>
<dbReference type="SUPFAM" id="SSF46785">
    <property type="entry name" value="Winged helix' DNA-binding domain"/>
    <property type="match status" value="1"/>
</dbReference>
<dbReference type="GO" id="GO:0003677">
    <property type="term" value="F:DNA binding"/>
    <property type="evidence" value="ECO:0007669"/>
    <property type="project" value="UniProtKB-KW"/>
</dbReference>
<keyword evidence="3" id="KW-0238">DNA-binding</keyword>
<evidence type="ECO:0000259" key="5">
    <source>
        <dbReference type="PROSITE" id="PS50949"/>
    </source>
</evidence>
<dbReference type="SMART" id="SM00345">
    <property type="entry name" value="HTH_GNTR"/>
    <property type="match status" value="1"/>
</dbReference>
<organism evidence="6 7">
    <name type="scientific">Solirubrobacter phytolaccae</name>
    <dbReference type="NCBI Taxonomy" id="1404360"/>
    <lineage>
        <taxon>Bacteria</taxon>
        <taxon>Bacillati</taxon>
        <taxon>Actinomycetota</taxon>
        <taxon>Thermoleophilia</taxon>
        <taxon>Solirubrobacterales</taxon>
        <taxon>Solirubrobacteraceae</taxon>
        <taxon>Solirubrobacter</taxon>
    </lineage>
</organism>